<evidence type="ECO:0000313" key="8">
    <source>
        <dbReference type="Proteomes" id="UP000326241"/>
    </source>
</evidence>
<dbReference type="Proteomes" id="UP000326241">
    <property type="component" value="Unassembled WGS sequence"/>
</dbReference>
<evidence type="ECO:0000256" key="4">
    <source>
        <dbReference type="ARBA" id="ARBA00023134"/>
    </source>
</evidence>
<proteinExistence type="predicted"/>
<organism evidence="7 8">
    <name type="scientific">Pseudomonas fluorescens</name>
    <dbReference type="NCBI Taxonomy" id="294"/>
    <lineage>
        <taxon>Bacteria</taxon>
        <taxon>Pseudomonadati</taxon>
        <taxon>Pseudomonadota</taxon>
        <taxon>Gammaproteobacteria</taxon>
        <taxon>Pseudomonadales</taxon>
        <taxon>Pseudomonadaceae</taxon>
        <taxon>Pseudomonas</taxon>
    </lineage>
</organism>
<protein>
    <submittedName>
        <fullName evidence="7">GTPase Der</fullName>
    </submittedName>
</protein>
<keyword evidence="1" id="KW-0690">Ribosome biogenesis</keyword>
<feature type="compositionally biased region" description="Basic residues" evidence="5">
    <location>
        <begin position="133"/>
        <end position="152"/>
    </location>
</feature>
<dbReference type="InterPro" id="IPR027417">
    <property type="entry name" value="P-loop_NTPase"/>
</dbReference>
<name>A0A5E6VP54_PSEFL</name>
<dbReference type="AlphaFoldDB" id="A0A5E6VP54"/>
<evidence type="ECO:0000313" key="7">
    <source>
        <dbReference type="EMBL" id="VVN16804.1"/>
    </source>
</evidence>
<dbReference type="EMBL" id="CABVGZ010000051">
    <property type="protein sequence ID" value="VVN16804.1"/>
    <property type="molecule type" value="Genomic_DNA"/>
</dbReference>
<dbReference type="InterPro" id="IPR015946">
    <property type="entry name" value="KH_dom-like_a/b"/>
</dbReference>
<dbReference type="GO" id="GO:0042254">
    <property type="term" value="P:ribosome biogenesis"/>
    <property type="evidence" value="ECO:0007669"/>
    <property type="project" value="UniProtKB-KW"/>
</dbReference>
<keyword evidence="3" id="KW-0547">Nucleotide-binding</keyword>
<evidence type="ECO:0000259" key="6">
    <source>
        <dbReference type="Pfam" id="PF14714"/>
    </source>
</evidence>
<evidence type="ECO:0000256" key="2">
    <source>
        <dbReference type="ARBA" id="ARBA00022737"/>
    </source>
</evidence>
<feature type="domain" description="GTPase Der C-terminal KH-domain-like" evidence="6">
    <location>
        <begin position="34"/>
        <end position="114"/>
    </location>
</feature>
<evidence type="ECO:0000256" key="5">
    <source>
        <dbReference type="SAM" id="MobiDB-lite"/>
    </source>
</evidence>
<dbReference type="Pfam" id="PF14714">
    <property type="entry name" value="KH_dom-like"/>
    <property type="match status" value="1"/>
</dbReference>
<keyword evidence="4" id="KW-0342">GTP-binding</keyword>
<accession>A0A5E6VP54</accession>
<keyword evidence="2" id="KW-0677">Repeat</keyword>
<sequence length="210" mass="23502">MYSAHYHFLSALTGTGVGNRSRSVQNSFKSAVTRWPTNRLTQILEDAVGEHAPPMVNNRRIKLRYAHLGGANPPIIVIHGNQIEKVPKSYVRYLENTYRRVLKLVGTPIRIEFKGGENPYEGNKTTLTDRQVNKKRRLMSHHKKADKKRRDHTYRPAPPPGPPPRLGPDPAPLRDPPAADAQPPCPHPPLQRATTQPPRSPPTPPPCSTP</sequence>
<evidence type="ECO:0000256" key="3">
    <source>
        <dbReference type="ARBA" id="ARBA00022741"/>
    </source>
</evidence>
<feature type="compositionally biased region" description="Pro residues" evidence="5">
    <location>
        <begin position="156"/>
        <end position="175"/>
    </location>
</feature>
<dbReference type="InterPro" id="IPR032859">
    <property type="entry name" value="KH_dom-like"/>
</dbReference>
<feature type="region of interest" description="Disordered" evidence="5">
    <location>
        <begin position="114"/>
        <end position="210"/>
    </location>
</feature>
<dbReference type="SUPFAM" id="SSF52540">
    <property type="entry name" value="P-loop containing nucleoside triphosphate hydrolases"/>
    <property type="match status" value="1"/>
</dbReference>
<reference evidence="7 8" key="1">
    <citation type="submission" date="2019-09" db="EMBL/GenBank/DDBJ databases">
        <authorList>
            <person name="Chandra G."/>
            <person name="Truman W A."/>
        </authorList>
    </citation>
    <scope>NUCLEOTIDE SEQUENCE [LARGE SCALE GENOMIC DNA]</scope>
    <source>
        <strain evidence="7">PS624</strain>
    </source>
</reference>
<dbReference type="GO" id="GO:0005525">
    <property type="term" value="F:GTP binding"/>
    <property type="evidence" value="ECO:0007669"/>
    <property type="project" value="UniProtKB-KW"/>
</dbReference>
<evidence type="ECO:0000256" key="1">
    <source>
        <dbReference type="ARBA" id="ARBA00022517"/>
    </source>
</evidence>
<dbReference type="PANTHER" id="PTHR43834">
    <property type="entry name" value="GTPASE DER"/>
    <property type="match status" value="1"/>
</dbReference>
<dbReference type="PANTHER" id="PTHR43834:SF6">
    <property type="entry name" value="GTPASE DER"/>
    <property type="match status" value="1"/>
</dbReference>
<gene>
    <name evidence="7" type="primary">der</name>
    <name evidence="7" type="ORF">PS624_04121</name>
</gene>
<dbReference type="FunFam" id="3.30.300.20:FF:000004">
    <property type="entry name" value="GTPase Der"/>
    <property type="match status" value="1"/>
</dbReference>
<feature type="compositionally biased region" description="Pro residues" evidence="5">
    <location>
        <begin position="198"/>
        <end position="210"/>
    </location>
</feature>
<dbReference type="GO" id="GO:0043022">
    <property type="term" value="F:ribosome binding"/>
    <property type="evidence" value="ECO:0007669"/>
    <property type="project" value="TreeGrafter"/>
</dbReference>
<dbReference type="Gene3D" id="3.30.300.20">
    <property type="match status" value="1"/>
</dbReference>